<dbReference type="Proteomes" id="UP000256253">
    <property type="component" value="Unassembled WGS sequence"/>
</dbReference>
<proteinExistence type="predicted"/>
<evidence type="ECO:0000313" key="2">
    <source>
        <dbReference type="Proteomes" id="UP000256253"/>
    </source>
</evidence>
<dbReference type="RefSeq" id="WP_115921571.1">
    <property type="nucleotide sequence ID" value="NZ_QTUA01000001.1"/>
</dbReference>
<protein>
    <submittedName>
        <fullName evidence="1">Uncharacterized protein</fullName>
    </submittedName>
</protein>
<keyword evidence="2" id="KW-1185">Reference proteome</keyword>
<evidence type="ECO:0000313" key="1">
    <source>
        <dbReference type="EMBL" id="REF29454.1"/>
    </source>
</evidence>
<accession>A0A3D9UTZ0</accession>
<organism evidence="1 2">
    <name type="scientific">Calidifontibacter indicus</name>
    <dbReference type="NCBI Taxonomy" id="419650"/>
    <lineage>
        <taxon>Bacteria</taxon>
        <taxon>Bacillati</taxon>
        <taxon>Actinomycetota</taxon>
        <taxon>Actinomycetes</taxon>
        <taxon>Micrococcales</taxon>
        <taxon>Dermacoccaceae</taxon>
        <taxon>Calidifontibacter</taxon>
    </lineage>
</organism>
<gene>
    <name evidence="1" type="ORF">DFJ65_0402</name>
</gene>
<reference evidence="1 2" key="1">
    <citation type="submission" date="2018-08" db="EMBL/GenBank/DDBJ databases">
        <title>Sequencing the genomes of 1000 actinobacteria strains.</title>
        <authorList>
            <person name="Klenk H.-P."/>
        </authorList>
    </citation>
    <scope>NUCLEOTIDE SEQUENCE [LARGE SCALE GENOMIC DNA]</scope>
    <source>
        <strain evidence="1 2">DSM 22967</strain>
    </source>
</reference>
<dbReference type="AlphaFoldDB" id="A0A3D9UTZ0"/>
<sequence length="76" mass="8624">MRPAFHSMLGLRTEVEPPGPLATVEGLRGRWWIDERLLEVHAVHQDLEFSDSLEMSLGREIRSLAAMLDLEVSLPD</sequence>
<dbReference type="EMBL" id="QTUA01000001">
    <property type="protein sequence ID" value="REF29454.1"/>
    <property type="molecule type" value="Genomic_DNA"/>
</dbReference>
<name>A0A3D9UTZ0_9MICO</name>
<comment type="caution">
    <text evidence="1">The sequence shown here is derived from an EMBL/GenBank/DDBJ whole genome shotgun (WGS) entry which is preliminary data.</text>
</comment>